<keyword evidence="2" id="KW-0472">Membrane</keyword>
<protein>
    <submittedName>
        <fullName evidence="3">Uncharacterized protein</fullName>
    </submittedName>
</protein>
<keyword evidence="2" id="KW-1133">Transmembrane helix</keyword>
<comment type="caution">
    <text evidence="3">The sequence shown here is derived from an EMBL/GenBank/DDBJ whole genome shotgun (WGS) entry which is preliminary data.</text>
</comment>
<feature type="transmembrane region" description="Helical" evidence="2">
    <location>
        <begin position="85"/>
        <end position="106"/>
    </location>
</feature>
<organism evidence="3 4">
    <name type="scientific">Candidatus Woesebacteria bacterium RBG_16_34_12</name>
    <dbReference type="NCBI Taxonomy" id="1802480"/>
    <lineage>
        <taxon>Bacteria</taxon>
        <taxon>Candidatus Woeseibacteriota</taxon>
    </lineage>
</organism>
<evidence type="ECO:0000256" key="2">
    <source>
        <dbReference type="SAM" id="Phobius"/>
    </source>
</evidence>
<name>A0A1F7X7S5_9BACT</name>
<evidence type="ECO:0000313" key="3">
    <source>
        <dbReference type="EMBL" id="OGM10789.1"/>
    </source>
</evidence>
<dbReference type="AlphaFoldDB" id="A0A1F7X7S5"/>
<feature type="compositionally biased region" description="Basic and acidic residues" evidence="1">
    <location>
        <begin position="25"/>
        <end position="34"/>
    </location>
</feature>
<gene>
    <name evidence="3" type="ORF">A2Z22_02795</name>
</gene>
<keyword evidence="2" id="KW-0812">Transmembrane</keyword>
<evidence type="ECO:0000256" key="1">
    <source>
        <dbReference type="SAM" id="MobiDB-lite"/>
    </source>
</evidence>
<accession>A0A1F7X7S5</accession>
<feature type="compositionally biased region" description="Polar residues" evidence="1">
    <location>
        <begin position="8"/>
        <end position="23"/>
    </location>
</feature>
<sequence length="232" mass="26839">MPDIFSAKTKTSKTNIPRSSQVWSKGEEQKKDNLSEQKILSAKPDFDKNPLSSLRLYPEKTEFINKDPEEKVILLLRRHPITNTGWIIVSFIMIIAPSFLTVLPFFESLTSGMKIIAVLIWYLLSLTYIFEKFLNWFFNVNIVTDERVFDIDFISLVYYKITDANIDQIQDVTVEAGGTVRTLFNYGNVLIQTAAEIPQIEFESVPDPEKVARVLRELRVEEEVEKLEGRIR</sequence>
<dbReference type="EMBL" id="MGFS01000028">
    <property type="protein sequence ID" value="OGM10789.1"/>
    <property type="molecule type" value="Genomic_DNA"/>
</dbReference>
<feature type="transmembrane region" description="Helical" evidence="2">
    <location>
        <begin position="112"/>
        <end position="130"/>
    </location>
</feature>
<dbReference type="Proteomes" id="UP000177053">
    <property type="component" value="Unassembled WGS sequence"/>
</dbReference>
<feature type="region of interest" description="Disordered" evidence="1">
    <location>
        <begin position="1"/>
        <end position="34"/>
    </location>
</feature>
<evidence type="ECO:0000313" key="4">
    <source>
        <dbReference type="Proteomes" id="UP000177053"/>
    </source>
</evidence>
<reference evidence="3 4" key="1">
    <citation type="journal article" date="2016" name="Nat. Commun.">
        <title>Thousands of microbial genomes shed light on interconnected biogeochemical processes in an aquifer system.</title>
        <authorList>
            <person name="Anantharaman K."/>
            <person name="Brown C.T."/>
            <person name="Hug L.A."/>
            <person name="Sharon I."/>
            <person name="Castelle C.J."/>
            <person name="Probst A.J."/>
            <person name="Thomas B.C."/>
            <person name="Singh A."/>
            <person name="Wilkins M.J."/>
            <person name="Karaoz U."/>
            <person name="Brodie E.L."/>
            <person name="Williams K.H."/>
            <person name="Hubbard S.S."/>
            <person name="Banfield J.F."/>
        </authorList>
    </citation>
    <scope>NUCLEOTIDE SEQUENCE [LARGE SCALE GENOMIC DNA]</scope>
</reference>
<proteinExistence type="predicted"/>